<dbReference type="EnsemblPlants" id="KQJ96015">
    <property type="protein sequence ID" value="KQJ96015"/>
    <property type="gene ID" value="BRADI_3g20385v3"/>
</dbReference>
<dbReference type="AlphaFoldDB" id="A0A0Q3F8B5"/>
<organism evidence="1">
    <name type="scientific">Brachypodium distachyon</name>
    <name type="common">Purple false brome</name>
    <name type="synonym">Trachynia distachya</name>
    <dbReference type="NCBI Taxonomy" id="15368"/>
    <lineage>
        <taxon>Eukaryota</taxon>
        <taxon>Viridiplantae</taxon>
        <taxon>Streptophyta</taxon>
        <taxon>Embryophyta</taxon>
        <taxon>Tracheophyta</taxon>
        <taxon>Spermatophyta</taxon>
        <taxon>Magnoliopsida</taxon>
        <taxon>Liliopsida</taxon>
        <taxon>Poales</taxon>
        <taxon>Poaceae</taxon>
        <taxon>BOP clade</taxon>
        <taxon>Pooideae</taxon>
        <taxon>Stipodae</taxon>
        <taxon>Brachypodieae</taxon>
        <taxon>Brachypodium</taxon>
    </lineage>
</organism>
<keyword evidence="3" id="KW-1185">Reference proteome</keyword>
<reference evidence="2" key="3">
    <citation type="submission" date="2018-08" db="UniProtKB">
        <authorList>
            <consortium name="EnsemblPlants"/>
        </authorList>
    </citation>
    <scope>IDENTIFICATION</scope>
    <source>
        <strain evidence="2">cv. Bd21</strain>
    </source>
</reference>
<dbReference type="InParanoid" id="A0A0Q3F8B5"/>
<dbReference type="EMBL" id="CM000882">
    <property type="protein sequence ID" value="KQJ96015.1"/>
    <property type="molecule type" value="Genomic_DNA"/>
</dbReference>
<accession>A0A0Q3F8B5</accession>
<gene>
    <name evidence="1" type="ORF">BRADI_3g20385v3</name>
</gene>
<evidence type="ECO:0000313" key="2">
    <source>
        <dbReference type="EnsemblPlants" id="KQJ96015"/>
    </source>
</evidence>
<evidence type="ECO:0000313" key="3">
    <source>
        <dbReference type="Proteomes" id="UP000008810"/>
    </source>
</evidence>
<reference evidence="1 2" key="1">
    <citation type="journal article" date="2010" name="Nature">
        <title>Genome sequencing and analysis of the model grass Brachypodium distachyon.</title>
        <authorList>
            <consortium name="International Brachypodium Initiative"/>
        </authorList>
    </citation>
    <scope>NUCLEOTIDE SEQUENCE [LARGE SCALE GENOMIC DNA]</scope>
    <source>
        <strain evidence="1 2">Bd21</strain>
    </source>
</reference>
<sequence>MPCTENRGKLHQRHQCWLRHAMYREQMPLLRIESKGDPDKANNSSVCSLFTRSATKSVYRKRCHQKMTVTYLRESEGTCPLSTVSTYLTCAKYNSNSLNLQQRATVIIVGCLCPLIA</sequence>
<proteinExistence type="predicted"/>
<dbReference type="Proteomes" id="UP000008810">
    <property type="component" value="Chromosome 3"/>
</dbReference>
<reference evidence="1" key="2">
    <citation type="submission" date="2017-06" db="EMBL/GenBank/DDBJ databases">
        <title>WGS assembly of Brachypodium distachyon.</title>
        <authorList>
            <consortium name="The International Brachypodium Initiative"/>
            <person name="Lucas S."/>
            <person name="Harmon-Smith M."/>
            <person name="Lail K."/>
            <person name="Tice H."/>
            <person name="Grimwood J."/>
            <person name="Bruce D."/>
            <person name="Barry K."/>
            <person name="Shu S."/>
            <person name="Lindquist E."/>
            <person name="Wang M."/>
            <person name="Pitluck S."/>
            <person name="Vogel J.P."/>
            <person name="Garvin D.F."/>
            <person name="Mockler T.C."/>
            <person name="Schmutz J."/>
            <person name="Rokhsar D."/>
            <person name="Bevan M.W."/>
        </authorList>
    </citation>
    <scope>NUCLEOTIDE SEQUENCE</scope>
    <source>
        <strain evidence="1">Bd21</strain>
    </source>
</reference>
<evidence type="ECO:0000313" key="1">
    <source>
        <dbReference type="EMBL" id="KQJ96015.1"/>
    </source>
</evidence>
<dbReference type="Gramene" id="KQJ96015">
    <property type="protein sequence ID" value="KQJ96015"/>
    <property type="gene ID" value="BRADI_3g20385v3"/>
</dbReference>
<protein>
    <submittedName>
        <fullName evidence="1 2">Uncharacterized protein</fullName>
    </submittedName>
</protein>
<name>A0A0Q3F8B5_BRADI</name>